<evidence type="ECO:0000313" key="1">
    <source>
        <dbReference type="EMBL" id="MBW72098.1"/>
    </source>
</evidence>
<accession>A0A2M4D4U6</accession>
<name>A0A2M4D4U6_ANODA</name>
<proteinExistence type="predicted"/>
<dbReference type="EMBL" id="GGFL01007920">
    <property type="protein sequence ID" value="MBW72098.1"/>
    <property type="molecule type" value="Transcribed_RNA"/>
</dbReference>
<organism evidence="1">
    <name type="scientific">Anopheles darlingi</name>
    <name type="common">Mosquito</name>
    <dbReference type="NCBI Taxonomy" id="43151"/>
    <lineage>
        <taxon>Eukaryota</taxon>
        <taxon>Metazoa</taxon>
        <taxon>Ecdysozoa</taxon>
        <taxon>Arthropoda</taxon>
        <taxon>Hexapoda</taxon>
        <taxon>Insecta</taxon>
        <taxon>Pterygota</taxon>
        <taxon>Neoptera</taxon>
        <taxon>Endopterygota</taxon>
        <taxon>Diptera</taxon>
        <taxon>Nematocera</taxon>
        <taxon>Culicoidea</taxon>
        <taxon>Culicidae</taxon>
        <taxon>Anophelinae</taxon>
        <taxon>Anopheles</taxon>
    </lineage>
</organism>
<reference evidence="1" key="1">
    <citation type="submission" date="2018-01" db="EMBL/GenBank/DDBJ databases">
        <title>An insight into the sialome of Amazonian anophelines.</title>
        <authorList>
            <person name="Ribeiro J.M."/>
            <person name="Scarpassa V."/>
            <person name="Calvo E."/>
        </authorList>
    </citation>
    <scope>NUCLEOTIDE SEQUENCE</scope>
</reference>
<dbReference type="AlphaFoldDB" id="A0A2M4D4U6"/>
<protein>
    <submittedName>
        <fullName evidence="1">Putative secreted protein</fullName>
    </submittedName>
</protein>
<sequence>MLRLMPVSSSSVSLVTCSARVIAFTNSSAGPSAPRAYPSCIFCTIAYAAHANRFNPLAGVTPSAMACRKETRKFSKFSRHRRASGSCSDRLQFISSASSSSSCSSSTCVPGCSADPLVASFGRLALTPP</sequence>